<proteinExistence type="predicted"/>
<organism evidence="3 4">
    <name type="scientific">Vitis vinifera</name>
    <name type="common">Grape</name>
    <dbReference type="NCBI Taxonomy" id="29760"/>
    <lineage>
        <taxon>Eukaryota</taxon>
        <taxon>Viridiplantae</taxon>
        <taxon>Streptophyta</taxon>
        <taxon>Embryophyta</taxon>
        <taxon>Tracheophyta</taxon>
        <taxon>Spermatophyta</taxon>
        <taxon>Magnoliopsida</taxon>
        <taxon>eudicotyledons</taxon>
        <taxon>Gunneridae</taxon>
        <taxon>Pentapetalae</taxon>
        <taxon>rosids</taxon>
        <taxon>Vitales</taxon>
        <taxon>Vitaceae</taxon>
        <taxon>Viteae</taxon>
        <taxon>Vitis</taxon>
    </lineage>
</organism>
<dbReference type="CDD" id="cd00636">
    <property type="entry name" value="TroA-like"/>
    <property type="match status" value="1"/>
</dbReference>
<feature type="region of interest" description="Disordered" evidence="2">
    <location>
        <begin position="238"/>
        <end position="259"/>
    </location>
</feature>
<evidence type="ECO:0000313" key="4">
    <source>
        <dbReference type="Proteomes" id="UP000288805"/>
    </source>
</evidence>
<protein>
    <recommendedName>
        <fullName evidence="5">Retrotransposon gag domain-containing protein</fullName>
    </recommendedName>
</protein>
<evidence type="ECO:0000313" key="3">
    <source>
        <dbReference type="EMBL" id="RVW76876.1"/>
    </source>
</evidence>
<accession>A0A438GXD3</accession>
<evidence type="ECO:0000256" key="2">
    <source>
        <dbReference type="SAM" id="MobiDB-lite"/>
    </source>
</evidence>
<gene>
    <name evidence="3" type="ORF">CK203_043088</name>
</gene>
<keyword evidence="1" id="KW-0175">Coiled coil</keyword>
<evidence type="ECO:0000256" key="1">
    <source>
        <dbReference type="SAM" id="Coils"/>
    </source>
</evidence>
<dbReference type="EMBL" id="QGNW01000322">
    <property type="protein sequence ID" value="RVW76876.1"/>
    <property type="molecule type" value="Genomic_DNA"/>
</dbReference>
<feature type="compositionally biased region" description="Basic and acidic residues" evidence="2">
    <location>
        <begin position="11"/>
        <end position="22"/>
    </location>
</feature>
<sequence length="336" mass="38065">MSGSNVEETSEQTRGREAEPTARGRGRGKKDTSRDVVANMEARLAKVELAMADTREGVDLIEQGMEKGLEDLREQIQDLREGVESRMEALIARVEARDQEIRQELAIYKTAVSARVMATHEAPRVERYFEAIALTDEATKVRTATLYLTDNATLWWRRRCGLSSKEEFEAAHTPGSIREYVKEFSTLMLEIPNMAEEELLFNFMDNLQSWAEQELRRRGVQDLATAMAVAESLVDYRRGDSSKPSHHLRVTRPKVGETRGRRATLLRKDQAKALVARMAKARTSEGVHTPRTNCFLCDGPHWARDCPKRKTLNAMIEEKEQEGDAKMGSLQALKCP</sequence>
<name>A0A438GXD3_VITVI</name>
<evidence type="ECO:0008006" key="5">
    <source>
        <dbReference type="Google" id="ProtNLM"/>
    </source>
</evidence>
<dbReference type="Proteomes" id="UP000288805">
    <property type="component" value="Unassembled WGS sequence"/>
</dbReference>
<feature type="coiled-coil region" evidence="1">
    <location>
        <begin position="62"/>
        <end position="93"/>
    </location>
</feature>
<reference evidence="3 4" key="1">
    <citation type="journal article" date="2018" name="PLoS Genet.">
        <title>Population sequencing reveals clonal diversity and ancestral inbreeding in the grapevine cultivar Chardonnay.</title>
        <authorList>
            <person name="Roach M.J."/>
            <person name="Johnson D.L."/>
            <person name="Bohlmann J."/>
            <person name="van Vuuren H.J."/>
            <person name="Jones S.J."/>
            <person name="Pretorius I.S."/>
            <person name="Schmidt S.A."/>
            <person name="Borneman A.R."/>
        </authorList>
    </citation>
    <scope>NUCLEOTIDE SEQUENCE [LARGE SCALE GENOMIC DNA]</scope>
    <source>
        <strain evidence="4">cv. Chardonnay</strain>
        <tissue evidence="3">Leaf</tissue>
    </source>
</reference>
<feature type="region of interest" description="Disordered" evidence="2">
    <location>
        <begin position="1"/>
        <end position="36"/>
    </location>
</feature>
<dbReference type="AlphaFoldDB" id="A0A438GXD3"/>
<comment type="caution">
    <text evidence="3">The sequence shown here is derived from an EMBL/GenBank/DDBJ whole genome shotgun (WGS) entry which is preliminary data.</text>
</comment>